<feature type="region of interest" description="Disordered" evidence="2">
    <location>
        <begin position="237"/>
        <end position="261"/>
    </location>
</feature>
<sequence length="805" mass="87005">MDHSTTVHENAVAPSPVVPTSRPSLSRKKRGMTPILASKQDNTTAICTGEAQLPERLSANSIEDQASVKLLRHSRSRNMLSQALPSVGALEAFKASHRRLWQVVQRQKKDSHGTKTVSMSPQPKSTRQASQDDSDHDSIQRKSAHNIKDIDQLWFEHTVKEKEYQDSNSNRIASLDFGDFGDFVTTMLTPLSGDSPSSQPAALSGDEKTALLPCVGEQPPDKEGIVGFVSIHDEGSNINGGSSATALTSEDADHSSSVQDSLLEGDNVRTLASPLRSIDAGQGGEQEQVNIVKKPGTVISSRSSTLGLTTTIQASPISIEGHTNIFPNSGIPSPSSFPRKAALSPLNKARQAPGVVIPPFSLEGFSSTNTELISESKRYSTGTLSLSAVCKIPSPPRPISSSPKQLERLGEKVSTHGVHQSYPKNKNIPSLASSSFGSIPTFPLPPPMKPLPQLPGFSLAGEINQGPSVSYRKLTPRGSTDSSCTQRSLGPSQPDVLRGSGSTNLRTLRTESTAPLRTTSESTVTSAIPANVSGLESSDKYLTERKCGGYTGPAHSVPLKDTAKTRPVNNHASPALAEWLIFPPSQFPRSRVTRPVRQHSARRTAEISKKAMRDAANSTSLPSRSSLPSTLPVMPDCAVTAGAVRVGAQHTVDVCKGTVPKMPKPGRFYRNNVIPSGTEIQATEVRPRFYMSSDRLQKRRQVQIPLEIDCNHGSRTEQATSNYLSPLSCQSHNSRNQRSSALQYHPSQRVTRSRNNSQKTQLARVLRELESRVAQLEQQNRILEAALFSRPSAAPNPEGKNQRCC</sequence>
<feature type="coiled-coil region" evidence="1">
    <location>
        <begin position="759"/>
        <end position="786"/>
    </location>
</feature>
<dbReference type="AlphaFoldDB" id="A0A507R337"/>
<gene>
    <name evidence="3" type="ORF">MPDQ_004583</name>
</gene>
<reference evidence="3 4" key="1">
    <citation type="submission" date="2019-06" db="EMBL/GenBank/DDBJ databases">
        <title>Wine fermentation using esterase from Monascus purpureus.</title>
        <authorList>
            <person name="Geng C."/>
            <person name="Zhang Y."/>
        </authorList>
    </citation>
    <scope>NUCLEOTIDE SEQUENCE [LARGE SCALE GENOMIC DNA]</scope>
    <source>
        <strain evidence="3">HQ1</strain>
    </source>
</reference>
<accession>A0A507R337</accession>
<feature type="region of interest" description="Disordered" evidence="2">
    <location>
        <begin position="103"/>
        <end position="143"/>
    </location>
</feature>
<feature type="compositionally biased region" description="Basic residues" evidence="2">
    <location>
        <begin position="591"/>
        <end position="602"/>
    </location>
</feature>
<evidence type="ECO:0000256" key="1">
    <source>
        <dbReference type="SAM" id="Coils"/>
    </source>
</evidence>
<feature type="region of interest" description="Disordered" evidence="2">
    <location>
        <begin position="725"/>
        <end position="759"/>
    </location>
</feature>
<feature type="compositionally biased region" description="Polar residues" evidence="2">
    <location>
        <begin position="500"/>
        <end position="525"/>
    </location>
</feature>
<feature type="region of interest" description="Disordered" evidence="2">
    <location>
        <begin position="589"/>
        <end position="629"/>
    </location>
</feature>
<feature type="compositionally biased region" description="Low complexity" evidence="2">
    <location>
        <begin position="618"/>
        <end position="629"/>
    </location>
</feature>
<protein>
    <submittedName>
        <fullName evidence="3">Uncharacterized protein</fullName>
    </submittedName>
</protein>
<dbReference type="Proteomes" id="UP000319663">
    <property type="component" value="Unassembled WGS sequence"/>
</dbReference>
<proteinExistence type="predicted"/>
<comment type="caution">
    <text evidence="3">The sequence shown here is derived from an EMBL/GenBank/DDBJ whole genome shotgun (WGS) entry which is preliminary data.</text>
</comment>
<feature type="compositionally biased region" description="Polar residues" evidence="2">
    <location>
        <begin position="477"/>
        <end position="491"/>
    </location>
</feature>
<evidence type="ECO:0000313" key="4">
    <source>
        <dbReference type="Proteomes" id="UP000319663"/>
    </source>
</evidence>
<dbReference type="EMBL" id="VIFY01000003">
    <property type="protein sequence ID" value="TQB77183.1"/>
    <property type="molecule type" value="Genomic_DNA"/>
</dbReference>
<feature type="compositionally biased region" description="Polar residues" evidence="2">
    <location>
        <begin position="237"/>
        <end position="248"/>
    </location>
</feature>
<keyword evidence="4" id="KW-1185">Reference proteome</keyword>
<feature type="region of interest" description="Disordered" evidence="2">
    <location>
        <begin position="1"/>
        <end position="41"/>
    </location>
</feature>
<feature type="region of interest" description="Disordered" evidence="2">
    <location>
        <begin position="468"/>
        <end position="525"/>
    </location>
</feature>
<feature type="compositionally biased region" description="Polar residues" evidence="2">
    <location>
        <begin position="114"/>
        <end position="131"/>
    </location>
</feature>
<keyword evidence="1" id="KW-0175">Coiled coil</keyword>
<feature type="compositionally biased region" description="Basic and acidic residues" evidence="2">
    <location>
        <begin position="603"/>
        <end position="613"/>
    </location>
</feature>
<organism evidence="3 4">
    <name type="scientific">Monascus purpureus</name>
    <name type="common">Red mold</name>
    <name type="synonym">Monascus anka</name>
    <dbReference type="NCBI Taxonomy" id="5098"/>
    <lineage>
        <taxon>Eukaryota</taxon>
        <taxon>Fungi</taxon>
        <taxon>Dikarya</taxon>
        <taxon>Ascomycota</taxon>
        <taxon>Pezizomycotina</taxon>
        <taxon>Eurotiomycetes</taxon>
        <taxon>Eurotiomycetidae</taxon>
        <taxon>Eurotiales</taxon>
        <taxon>Aspergillaceae</taxon>
        <taxon>Monascus</taxon>
    </lineage>
</organism>
<evidence type="ECO:0000313" key="3">
    <source>
        <dbReference type="EMBL" id="TQB77183.1"/>
    </source>
</evidence>
<evidence type="ECO:0000256" key="2">
    <source>
        <dbReference type="SAM" id="MobiDB-lite"/>
    </source>
</evidence>
<name>A0A507R337_MONPU</name>